<dbReference type="EMBL" id="CP089982">
    <property type="protein sequence ID" value="WXB00292.1"/>
    <property type="molecule type" value="Genomic_DNA"/>
</dbReference>
<evidence type="ECO:0000256" key="18">
    <source>
        <dbReference type="SAM" id="Phobius"/>
    </source>
</evidence>
<feature type="domain" description="Cytochrome oxidase subunit II copper A binding" evidence="19">
    <location>
        <begin position="95"/>
        <end position="211"/>
    </location>
</feature>
<keyword evidence="10" id="KW-0249">Electron transport</keyword>
<evidence type="ECO:0000256" key="16">
    <source>
        <dbReference type="ARBA" id="ARBA00031399"/>
    </source>
</evidence>
<evidence type="ECO:0000256" key="17">
    <source>
        <dbReference type="PROSITE-ProRule" id="PRU00433"/>
    </source>
</evidence>
<dbReference type="PROSITE" id="PS00078">
    <property type="entry name" value="COX2"/>
    <property type="match status" value="1"/>
</dbReference>
<dbReference type="InterPro" id="IPR002429">
    <property type="entry name" value="CcO_II-like_C"/>
</dbReference>
<evidence type="ECO:0000259" key="20">
    <source>
        <dbReference type="PROSITE" id="PS51007"/>
    </source>
</evidence>
<comment type="subcellular location">
    <subcellularLocation>
        <location evidence="1">Membrane</location>
        <topology evidence="1">Multi-pass membrane protein</topology>
    </subcellularLocation>
</comment>
<keyword evidence="4" id="KW-0813">Transport</keyword>
<feature type="transmembrane region" description="Helical" evidence="18">
    <location>
        <begin position="64"/>
        <end position="84"/>
    </location>
</feature>
<evidence type="ECO:0000256" key="3">
    <source>
        <dbReference type="ARBA" id="ARBA00012949"/>
    </source>
</evidence>
<evidence type="ECO:0000256" key="1">
    <source>
        <dbReference type="ARBA" id="ARBA00004141"/>
    </source>
</evidence>
<keyword evidence="6" id="KW-0679">Respiratory chain</keyword>
<name>A0ABZ2KNP1_9BACT</name>
<dbReference type="Pfam" id="PF00116">
    <property type="entry name" value="COX2"/>
    <property type="match status" value="1"/>
</dbReference>
<dbReference type="SUPFAM" id="SSF46626">
    <property type="entry name" value="Cytochrome c"/>
    <property type="match status" value="1"/>
</dbReference>
<evidence type="ECO:0000256" key="15">
    <source>
        <dbReference type="ARBA" id="ARBA00024688"/>
    </source>
</evidence>
<dbReference type="InterPro" id="IPR036257">
    <property type="entry name" value="Cyt_c_oxidase_su2_TM_sf"/>
</dbReference>
<dbReference type="InterPro" id="IPR009056">
    <property type="entry name" value="Cyt_c-like_dom"/>
</dbReference>
<comment type="similarity">
    <text evidence="2">Belongs to the cytochrome c oxidase subunit 2 family.</text>
</comment>
<evidence type="ECO:0000256" key="7">
    <source>
        <dbReference type="ARBA" id="ARBA00022692"/>
    </source>
</evidence>
<evidence type="ECO:0000256" key="6">
    <source>
        <dbReference type="ARBA" id="ARBA00022660"/>
    </source>
</evidence>
<protein>
    <recommendedName>
        <fullName evidence="3">cytochrome-c oxidase</fullName>
        <ecNumber evidence="3">7.1.1.9</ecNumber>
    </recommendedName>
    <alternativeName>
        <fullName evidence="16">Cytochrome aa3 subunit 2</fullName>
    </alternativeName>
</protein>
<dbReference type="InterPro" id="IPR014222">
    <property type="entry name" value="Cyt_c_oxidase_su2"/>
</dbReference>
<evidence type="ECO:0000256" key="2">
    <source>
        <dbReference type="ARBA" id="ARBA00007866"/>
    </source>
</evidence>
<feature type="transmembrane region" description="Helical" evidence="18">
    <location>
        <begin position="23"/>
        <end position="44"/>
    </location>
</feature>
<dbReference type="SUPFAM" id="SSF49503">
    <property type="entry name" value="Cupredoxins"/>
    <property type="match status" value="1"/>
</dbReference>
<evidence type="ECO:0000313" key="21">
    <source>
        <dbReference type="EMBL" id="WXB00292.1"/>
    </source>
</evidence>
<evidence type="ECO:0000256" key="13">
    <source>
        <dbReference type="ARBA" id="ARBA00023008"/>
    </source>
</evidence>
<keyword evidence="12 17" id="KW-0408">Iron</keyword>
<keyword evidence="9" id="KW-1278">Translocase</keyword>
<keyword evidence="14 18" id="KW-0472">Membrane</keyword>
<comment type="function">
    <text evidence="15">Subunits I and II form the functional core of the enzyme complex. Electrons originating in cytochrome c are transferred via heme a and Cu(A) to the binuclear center formed by heme a3 and Cu(B).</text>
</comment>
<dbReference type="InterPro" id="IPR034236">
    <property type="entry name" value="CuRO_CcO_Caa3_II"/>
</dbReference>
<dbReference type="Proteomes" id="UP001379533">
    <property type="component" value="Chromosome"/>
</dbReference>
<keyword evidence="5 17" id="KW-0349">Heme</keyword>
<dbReference type="PROSITE" id="PS50857">
    <property type="entry name" value="COX2_CUA"/>
    <property type="match status" value="1"/>
</dbReference>
<evidence type="ECO:0000256" key="5">
    <source>
        <dbReference type="ARBA" id="ARBA00022617"/>
    </source>
</evidence>
<keyword evidence="22" id="KW-1185">Reference proteome</keyword>
<accession>A0ABZ2KNP1</accession>
<proteinExistence type="inferred from homology"/>
<evidence type="ECO:0000256" key="10">
    <source>
        <dbReference type="ARBA" id="ARBA00022982"/>
    </source>
</evidence>
<keyword evidence="8 17" id="KW-0479">Metal-binding</keyword>
<dbReference type="Pfam" id="PF00034">
    <property type="entry name" value="Cytochrom_C"/>
    <property type="match status" value="1"/>
</dbReference>
<dbReference type="RefSeq" id="WP_394850937.1">
    <property type="nucleotide sequence ID" value="NZ_CP089982.1"/>
</dbReference>
<keyword evidence="13" id="KW-0186">Copper</keyword>
<evidence type="ECO:0000256" key="9">
    <source>
        <dbReference type="ARBA" id="ARBA00022967"/>
    </source>
</evidence>
<evidence type="ECO:0000313" key="22">
    <source>
        <dbReference type="Proteomes" id="UP001379533"/>
    </source>
</evidence>
<dbReference type="CDD" id="cd04213">
    <property type="entry name" value="CuRO_CcO_Caa3_II"/>
    <property type="match status" value="1"/>
</dbReference>
<evidence type="ECO:0000256" key="4">
    <source>
        <dbReference type="ARBA" id="ARBA00022448"/>
    </source>
</evidence>
<gene>
    <name evidence="21" type="primary">coxB</name>
    <name evidence="21" type="ORF">LZC95_00850</name>
</gene>
<dbReference type="EC" id="7.1.1.9" evidence="3"/>
<dbReference type="InterPro" id="IPR001505">
    <property type="entry name" value="Copper_CuA"/>
</dbReference>
<dbReference type="Gene3D" id="2.60.40.420">
    <property type="entry name" value="Cupredoxins - blue copper proteins"/>
    <property type="match status" value="1"/>
</dbReference>
<keyword evidence="11 18" id="KW-1133">Transmembrane helix</keyword>
<dbReference type="PROSITE" id="PS51007">
    <property type="entry name" value="CYTC"/>
    <property type="match status" value="1"/>
</dbReference>
<evidence type="ECO:0000256" key="8">
    <source>
        <dbReference type="ARBA" id="ARBA00022723"/>
    </source>
</evidence>
<evidence type="ECO:0000259" key="19">
    <source>
        <dbReference type="PROSITE" id="PS50857"/>
    </source>
</evidence>
<keyword evidence="7 18" id="KW-0812">Transmembrane</keyword>
<dbReference type="Gene3D" id="1.10.287.90">
    <property type="match status" value="1"/>
</dbReference>
<dbReference type="InterPro" id="IPR008972">
    <property type="entry name" value="Cupredoxin"/>
</dbReference>
<evidence type="ECO:0000256" key="11">
    <source>
        <dbReference type="ARBA" id="ARBA00022989"/>
    </source>
</evidence>
<evidence type="ECO:0000256" key="12">
    <source>
        <dbReference type="ARBA" id="ARBA00023004"/>
    </source>
</evidence>
<reference evidence="21 22" key="1">
    <citation type="submission" date="2021-12" db="EMBL/GenBank/DDBJ databases">
        <title>Discovery of the Pendulisporaceae a myxobacterial family with distinct sporulation behavior and unique specialized metabolism.</title>
        <authorList>
            <person name="Garcia R."/>
            <person name="Popoff A."/>
            <person name="Bader C.D."/>
            <person name="Loehr J."/>
            <person name="Walesch S."/>
            <person name="Walt C."/>
            <person name="Boldt J."/>
            <person name="Bunk B."/>
            <person name="Haeckl F.J.F.P.J."/>
            <person name="Gunesch A.P."/>
            <person name="Birkelbach J."/>
            <person name="Nuebel U."/>
            <person name="Pietschmann T."/>
            <person name="Bach T."/>
            <person name="Mueller R."/>
        </authorList>
    </citation>
    <scope>NUCLEOTIDE SEQUENCE [LARGE SCALE GENOMIC DNA]</scope>
    <source>
        <strain evidence="21 22">MSr12523</strain>
    </source>
</reference>
<dbReference type="PANTHER" id="PTHR22888:SF9">
    <property type="entry name" value="CYTOCHROME C OXIDASE SUBUNIT 2"/>
    <property type="match status" value="1"/>
</dbReference>
<dbReference type="InterPro" id="IPR036909">
    <property type="entry name" value="Cyt_c-like_dom_sf"/>
</dbReference>
<dbReference type="InterPro" id="IPR045187">
    <property type="entry name" value="CcO_II"/>
</dbReference>
<evidence type="ECO:0000256" key="14">
    <source>
        <dbReference type="ARBA" id="ARBA00023136"/>
    </source>
</evidence>
<feature type="domain" description="Cytochrome c" evidence="20">
    <location>
        <begin position="222"/>
        <end position="313"/>
    </location>
</feature>
<sequence length="313" mass="34921">MPYASHSALEPAGLQAVHIERLWWVYFGISSVIFVLVLGALALALRRRRREMSAQDVQRKRHAVTFFTTATVVTLLVLLVMSILTGRAIASLSLDGAVTVEVSAHRWWWEFRYPVDQGATRFSTAYEMHIPVGRPIRIKLEAHDVIHSFWVPNLHGKRDMIPGKTSTLVLRADRPGAYEGQCAEFCGTQHANMRFLIIAESESDFRAWQERQLAPSVPPDEPQKQRGQTIFLQGTCATCHTIRGTHAFATVGPELTHVASRRRLAMGTLDNDIGHLGGWISDPQAIKPGVLMPATPLAPDDFQALLAYLRSLQ</sequence>
<dbReference type="PANTHER" id="PTHR22888">
    <property type="entry name" value="CYTOCHROME C OXIDASE, SUBUNIT II"/>
    <property type="match status" value="1"/>
</dbReference>
<dbReference type="NCBIfam" id="TIGR02866">
    <property type="entry name" value="CoxB"/>
    <property type="match status" value="1"/>
</dbReference>
<organism evidence="21 22">
    <name type="scientific">Pendulispora brunnea</name>
    <dbReference type="NCBI Taxonomy" id="2905690"/>
    <lineage>
        <taxon>Bacteria</taxon>
        <taxon>Pseudomonadati</taxon>
        <taxon>Myxococcota</taxon>
        <taxon>Myxococcia</taxon>
        <taxon>Myxococcales</taxon>
        <taxon>Sorangiineae</taxon>
        <taxon>Pendulisporaceae</taxon>
        <taxon>Pendulispora</taxon>
    </lineage>
</organism>